<name>A0A1J8QE46_9AGAM</name>
<dbReference type="OrthoDB" id="2684342at2759"/>
<evidence type="ECO:0000313" key="1">
    <source>
        <dbReference type="EMBL" id="OJA18935.1"/>
    </source>
</evidence>
<accession>A0A1J8QE46</accession>
<evidence type="ECO:0000313" key="2">
    <source>
        <dbReference type="Proteomes" id="UP000183567"/>
    </source>
</evidence>
<proteinExistence type="predicted"/>
<sequence>MALPDLTSSYVPSLESQIVVLSVYSYEFPLFFVMNTIILEKAIHSDTPVEVPWSDWGSQRACYFPLHSSYAFDIFGSKLTVRRTPERGEGPKGLLLSTESHVCDFNKQVIPRAENSYDCSSANSIIHKPGRLAHSSSDSDGDIISNYPRLPYAFPESSISR</sequence>
<dbReference type="EMBL" id="LVVM01001238">
    <property type="protein sequence ID" value="OJA18935.1"/>
    <property type="molecule type" value="Genomic_DNA"/>
</dbReference>
<reference evidence="1 2" key="1">
    <citation type="submission" date="2016-03" db="EMBL/GenBank/DDBJ databases">
        <title>Comparative genomics of the ectomycorrhizal sister species Rhizopogon vinicolor and Rhizopogon vesiculosus (Basidiomycota: Boletales) reveals a divergence of the mating type B locus.</title>
        <authorList>
            <person name="Mujic A.B."/>
            <person name="Kuo A."/>
            <person name="Tritt A."/>
            <person name="Lipzen A."/>
            <person name="Chen C."/>
            <person name="Johnson J."/>
            <person name="Sharma A."/>
            <person name="Barry K."/>
            <person name="Grigoriev I.V."/>
            <person name="Spatafora J.W."/>
        </authorList>
    </citation>
    <scope>NUCLEOTIDE SEQUENCE [LARGE SCALE GENOMIC DNA]</scope>
    <source>
        <strain evidence="1 2">AM-OR11-056</strain>
    </source>
</reference>
<keyword evidence="2" id="KW-1185">Reference proteome</keyword>
<gene>
    <name evidence="1" type="ORF">AZE42_11914</name>
</gene>
<protein>
    <submittedName>
        <fullName evidence="1">Uncharacterized protein</fullName>
    </submittedName>
</protein>
<comment type="caution">
    <text evidence="1">The sequence shown here is derived from an EMBL/GenBank/DDBJ whole genome shotgun (WGS) entry which is preliminary data.</text>
</comment>
<dbReference type="AlphaFoldDB" id="A0A1J8QE46"/>
<organism evidence="1 2">
    <name type="scientific">Rhizopogon vesiculosus</name>
    <dbReference type="NCBI Taxonomy" id="180088"/>
    <lineage>
        <taxon>Eukaryota</taxon>
        <taxon>Fungi</taxon>
        <taxon>Dikarya</taxon>
        <taxon>Basidiomycota</taxon>
        <taxon>Agaricomycotina</taxon>
        <taxon>Agaricomycetes</taxon>
        <taxon>Agaricomycetidae</taxon>
        <taxon>Boletales</taxon>
        <taxon>Suillineae</taxon>
        <taxon>Rhizopogonaceae</taxon>
        <taxon>Rhizopogon</taxon>
    </lineage>
</organism>
<dbReference type="Proteomes" id="UP000183567">
    <property type="component" value="Unassembled WGS sequence"/>
</dbReference>